<evidence type="ECO:0000256" key="5">
    <source>
        <dbReference type="ARBA" id="ARBA00022748"/>
    </source>
</evidence>
<feature type="transmembrane region" description="Helical" evidence="8">
    <location>
        <begin position="743"/>
        <end position="763"/>
    </location>
</feature>
<feature type="transmembrane region" description="Helical" evidence="8">
    <location>
        <begin position="479"/>
        <end position="495"/>
    </location>
</feature>
<dbReference type="InterPro" id="IPR002541">
    <property type="entry name" value="Cyt_c_assembly"/>
</dbReference>
<sequence length="781" mass="86526">MNPYMRALASLKLTVGLLIVIAIVLSYATILESMRGTEAAQSVYNAMWFYALQGLFSLNIVAALWERWPRNRWRIGFVITHASMLLIFGGALVTLTQAISGELQLWEGESARVFERQQRGFARAPMPLPFTVRLDAYEMDYYPGTMRPANFRSRVTLIEADGRESKAAIYMNHPLTHHGYTFFQSSYHVEDGREMTVLSVSKDPGMPIVFYGFYLLILGMCVVLFTRIMQFREAERVRAATKKTGIGIPIVHRAAIVVACAASAVLAGNAFAQNGHQHGPPQVAPPAMVEALRRMPVQHDGREMPFDTQAREAVRVVTGQRAFGGIDPVAMVMGWQMDQHGWLEAPIIKVDAHVAQLVGAPGVKHVSFNQLLASSALRQEIGPAIERSQADQPQMPGDKALLKLDERITVFDAYLRGAGIVAVPAADRATRWTAPANVTDPAAFTAIEPEVRRNPPPFYPSRALIDAEMRYNAVNPVGLAWWLLLPAAIAAGLTLERDRFRLRFASIVLLVAGFVVMTWGIAVRWQFAGRIPASNMYESMMFLGWGVGLFGVAAMFFKNRIPTFNAAAMSALTMFLLDRLPMDPFVHPMPPVLAGTPWLAIHVPIIMVSYSTFAIATFLAHAQLGVELFRPNDRAAVQKWADILYWYLMVGSILLVTGIITGSIWASESWGTYWGWDPKEVWSLVAFLAYMAILHARSDGQMGAFGVALWSIVGFWTILMTYLGVNFVLGTGMHSYGMGSSNIVRSMLMVGGAETLFLFLCWYQRASREAAEIDARNAAKS</sequence>
<dbReference type="InterPro" id="IPR007816">
    <property type="entry name" value="ResB-like_domain"/>
</dbReference>
<feature type="domain" description="ResB-like" evidence="10">
    <location>
        <begin position="74"/>
        <end position="190"/>
    </location>
</feature>
<gene>
    <name evidence="11" type="primary">ccsA</name>
    <name evidence="11" type="ORF">HZA61_08810</name>
</gene>
<evidence type="ECO:0000256" key="8">
    <source>
        <dbReference type="SAM" id="Phobius"/>
    </source>
</evidence>
<dbReference type="InterPro" id="IPR003557">
    <property type="entry name" value="Cyt_c_biogenesis_CcmC"/>
</dbReference>
<dbReference type="InterPro" id="IPR045062">
    <property type="entry name" value="Cyt_c_biogenesis_CcsA/CcmC"/>
</dbReference>
<dbReference type="GO" id="GO:0005886">
    <property type="term" value="C:plasma membrane"/>
    <property type="evidence" value="ECO:0007669"/>
    <property type="project" value="TreeGrafter"/>
</dbReference>
<dbReference type="Pfam" id="PF05140">
    <property type="entry name" value="ResB"/>
    <property type="match status" value="1"/>
</dbReference>
<protein>
    <recommendedName>
        <fullName evidence="3">Heme exporter protein C</fullName>
    </recommendedName>
</protein>
<feature type="transmembrane region" description="Helical" evidence="8">
    <location>
        <begin position="681"/>
        <end position="697"/>
    </location>
</feature>
<organism evidence="11 12">
    <name type="scientific">Eiseniibacteriota bacterium</name>
    <dbReference type="NCBI Taxonomy" id="2212470"/>
    <lineage>
        <taxon>Bacteria</taxon>
        <taxon>Candidatus Eiseniibacteriota</taxon>
    </lineage>
</organism>
<keyword evidence="6 8" id="KW-1133">Transmembrane helix</keyword>
<dbReference type="EMBL" id="JACRIW010000058">
    <property type="protein sequence ID" value="MBI5169574.1"/>
    <property type="molecule type" value="Genomic_DNA"/>
</dbReference>
<dbReference type="Proteomes" id="UP000696931">
    <property type="component" value="Unassembled WGS sequence"/>
</dbReference>
<name>A0A933WAS3_UNCEI</name>
<comment type="similarity">
    <text evidence="2">Belongs to the CcmC/CycZ/HelC family.</text>
</comment>
<dbReference type="GO" id="GO:0015232">
    <property type="term" value="F:heme transmembrane transporter activity"/>
    <property type="evidence" value="ECO:0007669"/>
    <property type="project" value="InterPro"/>
</dbReference>
<dbReference type="PRINTS" id="PR01386">
    <property type="entry name" value="CCMCBIOGNSIS"/>
</dbReference>
<feature type="transmembrane region" description="Helical" evidence="8">
    <location>
        <begin position="250"/>
        <end position="272"/>
    </location>
</feature>
<dbReference type="Pfam" id="PF01578">
    <property type="entry name" value="Cytochrom_C_asm"/>
    <property type="match status" value="1"/>
</dbReference>
<accession>A0A933WAS3</accession>
<dbReference type="PANTHER" id="PTHR30071:SF1">
    <property type="entry name" value="CYTOCHROME B_B6 PROTEIN-RELATED"/>
    <property type="match status" value="1"/>
</dbReference>
<feature type="transmembrane region" description="Helical" evidence="8">
    <location>
        <begin position="704"/>
        <end position="723"/>
    </location>
</feature>
<evidence type="ECO:0000313" key="11">
    <source>
        <dbReference type="EMBL" id="MBI5169574.1"/>
    </source>
</evidence>
<dbReference type="PANTHER" id="PTHR30071">
    <property type="entry name" value="HEME EXPORTER PROTEIN C"/>
    <property type="match status" value="1"/>
</dbReference>
<reference evidence="11" key="1">
    <citation type="submission" date="2020-07" db="EMBL/GenBank/DDBJ databases">
        <title>Huge and variable diversity of episymbiotic CPR bacteria and DPANN archaea in groundwater ecosystems.</title>
        <authorList>
            <person name="He C.Y."/>
            <person name="Keren R."/>
            <person name="Whittaker M."/>
            <person name="Farag I.F."/>
            <person name="Doudna J."/>
            <person name="Cate J.H.D."/>
            <person name="Banfield J.F."/>
        </authorList>
    </citation>
    <scope>NUCLEOTIDE SEQUENCE</scope>
    <source>
        <strain evidence="11">NC_groundwater_1813_Pr3_B-0.1um_71_17</strain>
    </source>
</reference>
<evidence type="ECO:0000256" key="3">
    <source>
        <dbReference type="ARBA" id="ARBA00016463"/>
    </source>
</evidence>
<evidence type="ECO:0000256" key="1">
    <source>
        <dbReference type="ARBA" id="ARBA00004141"/>
    </source>
</evidence>
<feature type="transmembrane region" description="Helical" evidence="8">
    <location>
        <begin position="507"/>
        <end position="527"/>
    </location>
</feature>
<dbReference type="AlphaFoldDB" id="A0A933WAS3"/>
<evidence type="ECO:0000259" key="10">
    <source>
        <dbReference type="Pfam" id="PF05140"/>
    </source>
</evidence>
<feature type="transmembrane region" description="Helical" evidence="8">
    <location>
        <begin position="601"/>
        <end position="622"/>
    </location>
</feature>
<feature type="transmembrane region" description="Helical" evidence="8">
    <location>
        <begin position="208"/>
        <end position="229"/>
    </location>
</feature>
<dbReference type="GO" id="GO:0020037">
    <property type="term" value="F:heme binding"/>
    <property type="evidence" value="ECO:0007669"/>
    <property type="project" value="InterPro"/>
</dbReference>
<comment type="subcellular location">
    <subcellularLocation>
        <location evidence="1">Membrane</location>
        <topology evidence="1">Multi-pass membrane protein</topology>
    </subcellularLocation>
</comment>
<keyword evidence="5" id="KW-0201">Cytochrome c-type biogenesis</keyword>
<feature type="domain" description="Cytochrome c assembly protein" evidence="9">
    <location>
        <begin position="534"/>
        <end position="729"/>
    </location>
</feature>
<feature type="transmembrane region" description="Helical" evidence="8">
    <location>
        <begin position="564"/>
        <end position="581"/>
    </location>
</feature>
<feature type="transmembrane region" description="Helical" evidence="8">
    <location>
        <begin position="77"/>
        <end position="99"/>
    </location>
</feature>
<evidence type="ECO:0000313" key="12">
    <source>
        <dbReference type="Proteomes" id="UP000696931"/>
    </source>
</evidence>
<dbReference type="GO" id="GO:0017004">
    <property type="term" value="P:cytochrome complex assembly"/>
    <property type="evidence" value="ECO:0007669"/>
    <property type="project" value="UniProtKB-KW"/>
</dbReference>
<proteinExistence type="inferred from homology"/>
<feature type="transmembrane region" description="Helical" evidence="8">
    <location>
        <begin position="47"/>
        <end position="65"/>
    </location>
</feature>
<evidence type="ECO:0000259" key="9">
    <source>
        <dbReference type="Pfam" id="PF01578"/>
    </source>
</evidence>
<keyword evidence="7 8" id="KW-0472">Membrane</keyword>
<keyword evidence="4 8" id="KW-0812">Transmembrane</keyword>
<feature type="transmembrane region" description="Helical" evidence="8">
    <location>
        <begin position="539"/>
        <end position="557"/>
    </location>
</feature>
<evidence type="ECO:0000256" key="2">
    <source>
        <dbReference type="ARBA" id="ARBA00005840"/>
    </source>
</evidence>
<feature type="transmembrane region" description="Helical" evidence="8">
    <location>
        <begin position="643"/>
        <end position="666"/>
    </location>
</feature>
<comment type="caution">
    <text evidence="11">The sequence shown here is derived from an EMBL/GenBank/DDBJ whole genome shotgun (WGS) entry which is preliminary data.</text>
</comment>
<evidence type="ECO:0000256" key="4">
    <source>
        <dbReference type="ARBA" id="ARBA00022692"/>
    </source>
</evidence>
<evidence type="ECO:0000256" key="6">
    <source>
        <dbReference type="ARBA" id="ARBA00022989"/>
    </source>
</evidence>
<evidence type="ECO:0000256" key="7">
    <source>
        <dbReference type="ARBA" id="ARBA00023136"/>
    </source>
</evidence>